<dbReference type="InterPro" id="IPR008207">
    <property type="entry name" value="Sig_transdc_His_kin_Hpt_dom"/>
</dbReference>
<keyword evidence="14" id="KW-1185">Reference proteome</keyword>
<dbReference type="InterPro" id="IPR036890">
    <property type="entry name" value="HATPase_C_sf"/>
</dbReference>
<keyword evidence="4" id="KW-0808">Transferase</keyword>
<dbReference type="PROSITE" id="PS50894">
    <property type="entry name" value="HPT"/>
    <property type="match status" value="1"/>
</dbReference>
<dbReference type="InterPro" id="IPR003594">
    <property type="entry name" value="HATPase_dom"/>
</dbReference>
<evidence type="ECO:0000256" key="6">
    <source>
        <dbReference type="ARBA" id="ARBA00023012"/>
    </source>
</evidence>
<dbReference type="InterPro" id="IPR051315">
    <property type="entry name" value="Bact_Chemotaxis_CheA"/>
</dbReference>
<dbReference type="Gene3D" id="2.30.30.40">
    <property type="entry name" value="SH3 Domains"/>
    <property type="match status" value="1"/>
</dbReference>
<feature type="modified residue" description="Phosphohistidine" evidence="7">
    <location>
        <position position="47"/>
    </location>
</feature>
<dbReference type="Gene3D" id="3.40.50.2300">
    <property type="match status" value="1"/>
</dbReference>
<dbReference type="SMART" id="SM00448">
    <property type="entry name" value="REC"/>
    <property type="match status" value="1"/>
</dbReference>
<comment type="catalytic activity">
    <reaction evidence="1">
        <text>ATP + protein L-histidine = ADP + protein N-phospho-L-histidine.</text>
        <dbReference type="EC" id="2.7.13.3"/>
    </reaction>
</comment>
<evidence type="ECO:0000313" key="13">
    <source>
        <dbReference type="EMBL" id="PSB00808.1"/>
    </source>
</evidence>
<dbReference type="GO" id="GO:0006935">
    <property type="term" value="P:chemotaxis"/>
    <property type="evidence" value="ECO:0007669"/>
    <property type="project" value="InterPro"/>
</dbReference>
<evidence type="ECO:0000256" key="8">
    <source>
        <dbReference type="PROSITE-ProRule" id="PRU00169"/>
    </source>
</evidence>
<dbReference type="InterPro" id="IPR036641">
    <property type="entry name" value="HPT_dom_sf"/>
</dbReference>
<dbReference type="InterPro" id="IPR002545">
    <property type="entry name" value="CheW-lke_dom"/>
</dbReference>
<feature type="modified residue" description="4-aspartylphosphate" evidence="8">
    <location>
        <position position="965"/>
    </location>
</feature>
<evidence type="ECO:0000259" key="10">
    <source>
        <dbReference type="PROSITE" id="PS50109"/>
    </source>
</evidence>
<dbReference type="RefSeq" id="WP_106291274.1">
    <property type="nucleotide sequence ID" value="NZ_CAWNTC010000198.1"/>
</dbReference>
<evidence type="ECO:0000313" key="14">
    <source>
        <dbReference type="Proteomes" id="UP000238762"/>
    </source>
</evidence>
<evidence type="ECO:0000256" key="7">
    <source>
        <dbReference type="PROSITE-ProRule" id="PRU00110"/>
    </source>
</evidence>
<dbReference type="InterPro" id="IPR001789">
    <property type="entry name" value="Sig_transdc_resp-reg_receiver"/>
</dbReference>
<dbReference type="OrthoDB" id="2079555at2"/>
<dbReference type="SMART" id="SM00073">
    <property type="entry name" value="HPT"/>
    <property type="match status" value="1"/>
</dbReference>
<dbReference type="Proteomes" id="UP000238762">
    <property type="component" value="Unassembled WGS sequence"/>
</dbReference>
<dbReference type="SUPFAM" id="SSF52172">
    <property type="entry name" value="CheY-like"/>
    <property type="match status" value="1"/>
</dbReference>
<dbReference type="Pfam" id="PF02518">
    <property type="entry name" value="HATPase_c"/>
    <property type="match status" value="1"/>
</dbReference>
<dbReference type="EMBL" id="PVWJ01000158">
    <property type="protein sequence ID" value="PSB00808.1"/>
    <property type="molecule type" value="Genomic_DNA"/>
</dbReference>
<dbReference type="PROSITE" id="PS50109">
    <property type="entry name" value="HIS_KIN"/>
    <property type="match status" value="1"/>
</dbReference>
<evidence type="ECO:0000256" key="2">
    <source>
        <dbReference type="ARBA" id="ARBA00012438"/>
    </source>
</evidence>
<evidence type="ECO:0000259" key="12">
    <source>
        <dbReference type="PROSITE" id="PS50894"/>
    </source>
</evidence>
<dbReference type="PANTHER" id="PTHR43395">
    <property type="entry name" value="SENSOR HISTIDINE KINASE CHEA"/>
    <property type="match status" value="1"/>
</dbReference>
<reference evidence="13 14" key="1">
    <citation type="submission" date="2018-02" db="EMBL/GenBank/DDBJ databases">
        <authorList>
            <person name="Cohen D.B."/>
            <person name="Kent A.D."/>
        </authorList>
    </citation>
    <scope>NUCLEOTIDE SEQUENCE [LARGE SCALE GENOMIC DNA]</scope>
    <source>
        <strain evidence="13 14">CCAP 1448/3</strain>
    </source>
</reference>
<dbReference type="Pfam" id="PF00072">
    <property type="entry name" value="Response_reg"/>
    <property type="match status" value="1"/>
</dbReference>
<dbReference type="Gene3D" id="3.30.565.10">
    <property type="entry name" value="Histidine kinase-like ATPase, C-terminal domain"/>
    <property type="match status" value="1"/>
</dbReference>
<dbReference type="EC" id="2.7.13.3" evidence="2"/>
<keyword evidence="3 8" id="KW-0597">Phosphoprotein</keyword>
<dbReference type="InterPro" id="IPR036061">
    <property type="entry name" value="CheW-like_dom_sf"/>
</dbReference>
<dbReference type="PANTHER" id="PTHR43395:SF1">
    <property type="entry name" value="CHEMOTAXIS PROTEIN CHEA"/>
    <property type="match status" value="1"/>
</dbReference>
<dbReference type="CDD" id="cd00088">
    <property type="entry name" value="HPT"/>
    <property type="match status" value="1"/>
</dbReference>
<dbReference type="InterPro" id="IPR005467">
    <property type="entry name" value="His_kinase_dom"/>
</dbReference>
<gene>
    <name evidence="13" type="ORF">C7B64_21610</name>
</gene>
<comment type="caution">
    <text evidence="13">The sequence shown here is derived from an EMBL/GenBank/DDBJ whole genome shotgun (WGS) entry which is preliminary data.</text>
</comment>
<dbReference type="PRINTS" id="PR00344">
    <property type="entry name" value="BCTRLSENSOR"/>
</dbReference>
<sequence length="1044" mass="116312">MDNEKKIPLKFLDESEDCCDRIESTVLGLANTIPNPQELDLALRAAHSVKGGAAMMGFAPLSHVAHQLEDFFKILRVRYHSKSINTEVETLLLQGVDCLRQVGNLHRRGQLVSEVWLSTQSQLIFDRLRQHLGDLRPEDEDALLSQEGDVDPAILLFESGVQEALDRLEGQLESLSATQLLEELQATADELSDFGRMARLDRFVNLCQSVKSHSQSIDRTQVVQLTRQSLQVWRRSHSLVVLGRFEKIPSELTEVALVSIAALDKLEFVGLPALEKNISGMEEFAGVDFSLLQSEITNLNLDTEGEFNPVFDEIQPPPELFSELADCEIPELSDFLRSDGDYFASLPDVTNFLIENQPPTELISELANLEIPELPSISGSNDQLNTPVVTPTVEAIAPNRQTVRVPVEYLQQFHNIFGQLILERNAIDLRLGEIQKYTGLLRKRMQHLESSNRELRQWYDRAATEGLIPTTEDRKSLSNPANPPTSPTQISSPEKFDLLEMDRYNDLHVVSQDQIETIVQLQEVTADIELSLQEMTRSVSSLNQTTRILQKNVTRTQMLPFADVVKRFPRLIRDLSVQFGKSVTLKILGEHTGIDRAILENLSDPLMHLVRNAFDHGIEDPATRLAAGKPEQGTIVLEATQRSGETIITISDDGGGIQLDRIRDRLQQIGLSAEEVSKMPESDLLEAIFEPGFSTATNVTELSGRGVGMDVFGTNIKEIRGDIRVKSQPGRGTTFKIRVPFALSILRVMLLERAGFLFAVSVDSVKEIIRFQPDLLTTDGTKISWQSQVIPVVALERGISFGRTHRPFQLPGIPTISQPTVLVVGEDQLSTAFYIDRFWGEQEVTLRAIDSPMPLTPGFGNSIILGDGRVVPLVDLMELAGWMSANSDSPANLTPPTRKIERSLDSIGERTQTDPILVIDDSINVRRYLAVMLEKEGYQVEQAKDGQEAVDKLLGGLVVQAAICDIEMPRLDGYGVLEALRSQTAFTDLPIVMLTSRNSEKHRMLAMNLGASAYFSKPYTEPELLGTLRSLIERFSTPNDPVPV</sequence>
<dbReference type="AlphaFoldDB" id="A0A2T1BY29"/>
<dbReference type="CDD" id="cd16916">
    <property type="entry name" value="HATPase_CheA-like"/>
    <property type="match status" value="1"/>
</dbReference>
<dbReference type="SMART" id="SM00260">
    <property type="entry name" value="CheW"/>
    <property type="match status" value="1"/>
</dbReference>
<dbReference type="SUPFAM" id="SSF47226">
    <property type="entry name" value="Histidine-containing phosphotransfer domain, HPT domain"/>
    <property type="match status" value="1"/>
</dbReference>
<dbReference type="InterPro" id="IPR004358">
    <property type="entry name" value="Sig_transdc_His_kin-like_C"/>
</dbReference>
<dbReference type="GO" id="GO:0000155">
    <property type="term" value="F:phosphorelay sensor kinase activity"/>
    <property type="evidence" value="ECO:0007669"/>
    <property type="project" value="InterPro"/>
</dbReference>
<name>A0A2T1BY29_9CYAN</name>
<evidence type="ECO:0000256" key="3">
    <source>
        <dbReference type="ARBA" id="ARBA00022553"/>
    </source>
</evidence>
<proteinExistence type="predicted"/>
<dbReference type="InterPro" id="IPR011006">
    <property type="entry name" value="CheY-like_superfamily"/>
</dbReference>
<dbReference type="SUPFAM" id="SSF55874">
    <property type="entry name" value="ATPase domain of HSP90 chaperone/DNA topoisomerase II/histidine kinase"/>
    <property type="match status" value="1"/>
</dbReference>
<dbReference type="SMART" id="SM01231">
    <property type="entry name" value="H-kinase_dim"/>
    <property type="match status" value="1"/>
</dbReference>
<dbReference type="InterPro" id="IPR004105">
    <property type="entry name" value="CheA-like_dim"/>
</dbReference>
<keyword evidence="6" id="KW-0902">Two-component regulatory system</keyword>
<dbReference type="Gene3D" id="1.20.120.160">
    <property type="entry name" value="HPT domain"/>
    <property type="match status" value="1"/>
</dbReference>
<reference evidence="13 14" key="2">
    <citation type="submission" date="2018-03" db="EMBL/GenBank/DDBJ databases">
        <title>The ancient ancestry and fast evolution of plastids.</title>
        <authorList>
            <person name="Moore K.R."/>
            <person name="Magnabosco C."/>
            <person name="Momper L."/>
            <person name="Gold D.A."/>
            <person name="Bosak T."/>
            <person name="Fournier G.P."/>
        </authorList>
    </citation>
    <scope>NUCLEOTIDE SEQUENCE [LARGE SCALE GENOMIC DNA]</scope>
    <source>
        <strain evidence="13 14">CCAP 1448/3</strain>
    </source>
</reference>
<dbReference type="FunFam" id="3.30.565.10:FF:000016">
    <property type="entry name" value="Chemotaxis protein CheA, putative"/>
    <property type="match status" value="1"/>
</dbReference>
<evidence type="ECO:0000256" key="1">
    <source>
        <dbReference type="ARBA" id="ARBA00000085"/>
    </source>
</evidence>
<feature type="domain" description="HPt" evidence="12">
    <location>
        <begin position="1"/>
        <end position="106"/>
    </location>
</feature>
<accession>A0A2T1BY29</accession>
<evidence type="ECO:0000256" key="9">
    <source>
        <dbReference type="SAM" id="MobiDB-lite"/>
    </source>
</evidence>
<feature type="domain" description="Histidine kinase" evidence="10">
    <location>
        <begin position="540"/>
        <end position="743"/>
    </location>
</feature>
<protein>
    <recommendedName>
        <fullName evidence="2">histidine kinase</fullName>
        <ecNumber evidence="2">2.7.13.3</ecNumber>
    </recommendedName>
</protein>
<dbReference type="PROSITE" id="PS50110">
    <property type="entry name" value="RESPONSE_REGULATORY"/>
    <property type="match status" value="1"/>
</dbReference>
<dbReference type="Pfam" id="PF01584">
    <property type="entry name" value="CheW"/>
    <property type="match status" value="1"/>
</dbReference>
<organism evidence="13 14">
    <name type="scientific">Merismopedia glauca CCAP 1448/3</name>
    <dbReference type="NCBI Taxonomy" id="1296344"/>
    <lineage>
        <taxon>Bacteria</taxon>
        <taxon>Bacillati</taxon>
        <taxon>Cyanobacteriota</taxon>
        <taxon>Cyanophyceae</taxon>
        <taxon>Synechococcales</taxon>
        <taxon>Merismopediaceae</taxon>
        <taxon>Merismopedia</taxon>
    </lineage>
</organism>
<evidence type="ECO:0000256" key="4">
    <source>
        <dbReference type="ARBA" id="ARBA00022679"/>
    </source>
</evidence>
<evidence type="ECO:0000256" key="5">
    <source>
        <dbReference type="ARBA" id="ARBA00022777"/>
    </source>
</evidence>
<dbReference type="SUPFAM" id="SSF50341">
    <property type="entry name" value="CheW-like"/>
    <property type="match status" value="1"/>
</dbReference>
<keyword evidence="5 13" id="KW-0418">Kinase</keyword>
<dbReference type="Pfam" id="PF01627">
    <property type="entry name" value="Hpt"/>
    <property type="match status" value="1"/>
</dbReference>
<feature type="region of interest" description="Disordered" evidence="9">
    <location>
        <begin position="469"/>
        <end position="493"/>
    </location>
</feature>
<feature type="domain" description="Response regulatory" evidence="11">
    <location>
        <begin position="915"/>
        <end position="1032"/>
    </location>
</feature>
<dbReference type="GO" id="GO:0005737">
    <property type="term" value="C:cytoplasm"/>
    <property type="evidence" value="ECO:0007669"/>
    <property type="project" value="InterPro"/>
</dbReference>
<dbReference type="SMART" id="SM00387">
    <property type="entry name" value="HATPase_c"/>
    <property type="match status" value="1"/>
</dbReference>
<evidence type="ECO:0000259" key="11">
    <source>
        <dbReference type="PROSITE" id="PS50110"/>
    </source>
</evidence>